<dbReference type="OrthoDB" id="9806345at2"/>
<name>A0A1G6KWY6_9BACI</name>
<dbReference type="EMBL" id="FMYI01000007">
    <property type="protein sequence ID" value="SDC35301.1"/>
    <property type="molecule type" value="Genomic_DNA"/>
</dbReference>
<dbReference type="InterPro" id="IPR050861">
    <property type="entry name" value="Dihydroxyacetone_Kinase"/>
</dbReference>
<dbReference type="NCBIfam" id="TIGR02363">
    <property type="entry name" value="dhaK1"/>
    <property type="match status" value="1"/>
</dbReference>
<dbReference type="SUPFAM" id="SSF82549">
    <property type="entry name" value="DAK1/DegV-like"/>
    <property type="match status" value="1"/>
</dbReference>
<dbReference type="AlphaFoldDB" id="A0A1G6KWY6"/>
<keyword evidence="2" id="KW-0808">Transferase</keyword>
<dbReference type="Gene3D" id="3.40.50.10440">
    <property type="entry name" value="Dihydroxyacetone kinase, domain 1"/>
    <property type="match status" value="1"/>
</dbReference>
<gene>
    <name evidence="2" type="ORF">SAMN05421734_1078</name>
</gene>
<sequence length="328" mass="35469">MKKIINQPSQVVDEMLKGFVYANDERVERVPETSVIVRKDKKKGEVALVSGGGSGHEPAHAGFVGDGMLTAAVSGEVFTSPSPDQVLEGIKAADQGAGVLLIIKNYTGDVMNFEMAKELAEAEGIEVEQLVVDDDIAVEDSTHTAGRRGVAGTVIVHKMLGAAAKRGLSLKEVKELGDKLVPNIKSIGVAMTAATVPEVGKPGFTLEENEMEYGVGIHSEPGYHRTSIKSSSEIATELVGKLKDAFEFGDNEHYGLLVNGLGATPLMEQYIFAHDVEKQLEHEPIKIEFKKVGNLMTSLDMNGVSLTLVKLQDDWADLWYDPVHVTDW</sequence>
<keyword evidence="3" id="KW-1185">Reference proteome</keyword>
<keyword evidence="2" id="KW-0418">Kinase</keyword>
<dbReference type="Proteomes" id="UP000242949">
    <property type="component" value="Unassembled WGS sequence"/>
</dbReference>
<dbReference type="PANTHER" id="PTHR28629">
    <property type="entry name" value="TRIOKINASE/FMN CYCLASE"/>
    <property type="match status" value="1"/>
</dbReference>
<dbReference type="PROSITE" id="PS51481">
    <property type="entry name" value="DHAK"/>
    <property type="match status" value="1"/>
</dbReference>
<dbReference type="STRING" id="1612202.SAMN05421734_1078"/>
<dbReference type="FunFam" id="3.40.50.10440:FF:000001">
    <property type="entry name" value="Dihydroxyacetone kinase, DhaK subunit"/>
    <property type="match status" value="1"/>
</dbReference>
<accession>A0A1G6KWY6</accession>
<dbReference type="Gene3D" id="3.30.1180.20">
    <property type="entry name" value="Dihydroxyacetone kinase, domain 2"/>
    <property type="match status" value="1"/>
</dbReference>
<evidence type="ECO:0000259" key="1">
    <source>
        <dbReference type="PROSITE" id="PS51481"/>
    </source>
</evidence>
<feature type="domain" description="DhaK" evidence="1">
    <location>
        <begin position="7"/>
        <end position="328"/>
    </location>
</feature>
<reference evidence="3" key="1">
    <citation type="submission" date="2016-09" db="EMBL/GenBank/DDBJ databases">
        <authorList>
            <person name="Varghese N."/>
            <person name="Submissions S."/>
        </authorList>
    </citation>
    <scope>NUCLEOTIDE SEQUENCE [LARGE SCALE GENOMIC DNA]</scope>
    <source>
        <strain evidence="3">S5</strain>
    </source>
</reference>
<organism evidence="2 3">
    <name type="scientific">Pelagirhabdus alkalitolerans</name>
    <dbReference type="NCBI Taxonomy" id="1612202"/>
    <lineage>
        <taxon>Bacteria</taxon>
        <taxon>Bacillati</taxon>
        <taxon>Bacillota</taxon>
        <taxon>Bacilli</taxon>
        <taxon>Bacillales</taxon>
        <taxon>Bacillaceae</taxon>
        <taxon>Pelagirhabdus</taxon>
    </lineage>
</organism>
<dbReference type="Pfam" id="PF02733">
    <property type="entry name" value="Dak1"/>
    <property type="match status" value="1"/>
</dbReference>
<evidence type="ECO:0000313" key="2">
    <source>
        <dbReference type="EMBL" id="SDC35301.1"/>
    </source>
</evidence>
<dbReference type="InterPro" id="IPR012736">
    <property type="entry name" value="DhaK_1"/>
</dbReference>
<dbReference type="PANTHER" id="PTHR28629:SF4">
    <property type="entry name" value="TRIOKINASE_FMN CYCLASE"/>
    <property type="match status" value="1"/>
</dbReference>
<dbReference type="GO" id="GO:0005829">
    <property type="term" value="C:cytosol"/>
    <property type="evidence" value="ECO:0007669"/>
    <property type="project" value="TreeGrafter"/>
</dbReference>
<dbReference type="InterPro" id="IPR004006">
    <property type="entry name" value="DhaK_dom"/>
</dbReference>
<proteinExistence type="predicted"/>
<protein>
    <submittedName>
        <fullName evidence="2">Dihydroxyacetone kinase DhaK subunit</fullName>
    </submittedName>
</protein>
<evidence type="ECO:0000313" key="3">
    <source>
        <dbReference type="Proteomes" id="UP000242949"/>
    </source>
</evidence>
<dbReference type="GO" id="GO:0019563">
    <property type="term" value="P:glycerol catabolic process"/>
    <property type="evidence" value="ECO:0007669"/>
    <property type="project" value="TreeGrafter"/>
</dbReference>
<dbReference type="GO" id="GO:0004371">
    <property type="term" value="F:glycerone kinase activity"/>
    <property type="evidence" value="ECO:0007669"/>
    <property type="project" value="InterPro"/>
</dbReference>
<dbReference type="RefSeq" id="WP_090796122.1">
    <property type="nucleotide sequence ID" value="NZ_FMYI01000007.1"/>
</dbReference>